<dbReference type="AlphaFoldDB" id="A0A239FAS7"/>
<dbReference type="UniPathway" id="UPA00704">
    <property type="reaction ID" value="UER00715"/>
</dbReference>
<evidence type="ECO:0000313" key="14">
    <source>
        <dbReference type="Proteomes" id="UP000198304"/>
    </source>
</evidence>
<keyword evidence="3 10" id="KW-0479">Metal-binding</keyword>
<dbReference type="GO" id="GO:0005524">
    <property type="term" value="F:ATP binding"/>
    <property type="evidence" value="ECO:0007669"/>
    <property type="project" value="UniProtKB-UniRule"/>
</dbReference>
<dbReference type="Gene3D" id="3.40.1190.20">
    <property type="match status" value="1"/>
</dbReference>
<feature type="binding site" evidence="10">
    <location>
        <position position="172"/>
    </location>
    <ligand>
        <name>ATP</name>
        <dbReference type="ChEBI" id="CHEBI:30616"/>
    </ligand>
</feature>
<keyword evidence="5 10" id="KW-0418">Kinase</keyword>
<dbReference type="InterPro" id="IPR011877">
    <property type="entry name" value="Ribokinase"/>
</dbReference>
<dbReference type="Pfam" id="PF00294">
    <property type="entry name" value="PfkB"/>
    <property type="match status" value="1"/>
</dbReference>
<dbReference type="GO" id="GO:0004747">
    <property type="term" value="F:ribokinase activity"/>
    <property type="evidence" value="ECO:0007669"/>
    <property type="project" value="UniProtKB-UniRule"/>
</dbReference>
<proteinExistence type="inferred from homology"/>
<comment type="function">
    <text evidence="10">Catalyzes the ATP-dependent phosphorylation of 2-deoxy-D-ribose to 2-deoxy-D-ribose 5-phosphate (dRib-5P), allowing the use of deoxyribose as the sole carbon source.</text>
</comment>
<dbReference type="PIRSF" id="PIRSF000535">
    <property type="entry name" value="1PFK/6PFK/LacC"/>
    <property type="match status" value="1"/>
</dbReference>
<feature type="binding site" evidence="10">
    <location>
        <position position="267"/>
    </location>
    <ligand>
        <name>K(+)</name>
        <dbReference type="ChEBI" id="CHEBI:29103"/>
    </ligand>
</feature>
<feature type="binding site" evidence="10">
    <location>
        <position position="234"/>
    </location>
    <ligand>
        <name>substrate</name>
    </ligand>
</feature>
<reference evidence="14" key="1">
    <citation type="submission" date="2017-06" db="EMBL/GenBank/DDBJ databases">
        <authorList>
            <person name="Varghese N."/>
            <person name="Submissions S."/>
        </authorList>
    </citation>
    <scope>NUCLEOTIDE SEQUENCE [LARGE SCALE GENOMIC DNA]</scope>
    <source>
        <strain evidence="14">SCA</strain>
    </source>
</reference>
<sequence>MDYVYTVKELPRKGETLLVETFIENPGGKGANQAVAAKRLGAEVTMIGAIGKDIVGNKLKENLEKEGINVKNVKKVDFPSGNAMITVDQNGNNTILVYPGANLHIEKEDIDRCEGIIKDNDFIILQLEISIDTVLQAAKLGKKNNKKVILNPAPAKDLPEEIYQYIDYITPNETELTAMTGIEDIELAARELIKKGAKNVVVTLGEEGCYFLGKEELKVPSFKVEAIDTTAAGDSFNAALAIALGEGKEIEEALKFCNAVGAISTTKRGAQTSLPFITEVKNFYK</sequence>
<feature type="binding site" evidence="10">
    <location>
        <position position="258"/>
    </location>
    <ligand>
        <name>ATP</name>
        <dbReference type="ChEBI" id="CHEBI:30616"/>
    </ligand>
</feature>
<comment type="similarity">
    <text evidence="11">Belongs to the carbohydrate kinase PfkB family. LacC subfamily.</text>
</comment>
<dbReference type="Proteomes" id="UP000198304">
    <property type="component" value="Unassembled WGS sequence"/>
</dbReference>
<keyword evidence="10" id="KW-0963">Cytoplasm</keyword>
<evidence type="ECO:0000259" key="12">
    <source>
        <dbReference type="Pfam" id="PF00294"/>
    </source>
</evidence>
<dbReference type="GO" id="GO:0005829">
    <property type="term" value="C:cytosol"/>
    <property type="evidence" value="ECO:0007669"/>
    <property type="project" value="TreeGrafter"/>
</dbReference>
<feature type="binding site" evidence="10">
    <location>
        <position position="269"/>
    </location>
    <ligand>
        <name>K(+)</name>
        <dbReference type="ChEBI" id="CHEBI:29103"/>
    </ligand>
</feature>
<dbReference type="GO" id="GO:2001059">
    <property type="term" value="P:D-tagatose 6-phosphate catabolic process"/>
    <property type="evidence" value="ECO:0007669"/>
    <property type="project" value="UniProtKB-UniPathway"/>
</dbReference>
<dbReference type="InterPro" id="IPR002139">
    <property type="entry name" value="Ribo/fructo_kinase"/>
</dbReference>
<gene>
    <name evidence="10" type="primary">deoK</name>
    <name evidence="13" type="ORF">SAMN05446037_1012101</name>
</gene>
<keyword evidence="11" id="KW-0423">Lactose metabolism</keyword>
<dbReference type="GO" id="GO:0046872">
    <property type="term" value="F:metal ion binding"/>
    <property type="evidence" value="ECO:0007669"/>
    <property type="project" value="UniProtKB-KW"/>
</dbReference>
<feature type="binding site" evidence="10">
    <location>
        <position position="273"/>
    </location>
    <ligand>
        <name>K(+)</name>
        <dbReference type="ChEBI" id="CHEBI:29103"/>
    </ligand>
</feature>
<protein>
    <recommendedName>
        <fullName evidence="10">Deoxyribokinase</fullName>
        <shortName evidence="10">dRK</shortName>
        <ecNumber evidence="10">2.7.1.229</ecNumber>
    </recommendedName>
    <alternativeName>
        <fullName evidence="10">ATP:2-deoxy-D-ribose 5-phosphotransferase</fullName>
    </alternativeName>
</protein>
<dbReference type="CDD" id="cd01174">
    <property type="entry name" value="ribokinase"/>
    <property type="match status" value="1"/>
</dbReference>
<organism evidence="13 14">
    <name type="scientific">Anaerovirgula multivorans</name>
    <dbReference type="NCBI Taxonomy" id="312168"/>
    <lineage>
        <taxon>Bacteria</taxon>
        <taxon>Bacillati</taxon>
        <taxon>Bacillota</taxon>
        <taxon>Clostridia</taxon>
        <taxon>Peptostreptococcales</taxon>
        <taxon>Natronincolaceae</taxon>
        <taxon>Anaerovirgula</taxon>
    </lineage>
</organism>
<feature type="binding site" evidence="10">
    <location>
        <position position="228"/>
    </location>
    <ligand>
        <name>K(+)</name>
        <dbReference type="ChEBI" id="CHEBI:29103"/>
    </ligand>
</feature>
<dbReference type="PANTHER" id="PTHR10584">
    <property type="entry name" value="SUGAR KINASE"/>
    <property type="match status" value="1"/>
</dbReference>
<keyword evidence="4 10" id="KW-0547">Nucleotide-binding</keyword>
<dbReference type="EMBL" id="FZOJ01000012">
    <property type="protein sequence ID" value="SNS54026.1"/>
    <property type="molecule type" value="Genomic_DNA"/>
</dbReference>
<evidence type="ECO:0000256" key="1">
    <source>
        <dbReference type="ARBA" id="ARBA00005380"/>
    </source>
</evidence>
<evidence type="ECO:0000256" key="3">
    <source>
        <dbReference type="ARBA" id="ARBA00022723"/>
    </source>
</evidence>
<comment type="subunit">
    <text evidence="10">Homodimer.</text>
</comment>
<feature type="domain" description="Carbohydrate kinase PfkB" evidence="12">
    <location>
        <begin position="1"/>
        <end position="275"/>
    </location>
</feature>
<comment type="caution">
    <text evidence="10">Lacks conserved residue(s) required for the propagation of feature annotation.</text>
</comment>
<comment type="catalytic activity">
    <reaction evidence="11">
        <text>D-tagatofuranose 6-phosphate + ATP = D-tagatofuranose 1,6-bisphosphate + ADP + H(+)</text>
        <dbReference type="Rhea" id="RHEA:12420"/>
        <dbReference type="ChEBI" id="CHEBI:15378"/>
        <dbReference type="ChEBI" id="CHEBI:30616"/>
        <dbReference type="ChEBI" id="CHEBI:58694"/>
        <dbReference type="ChEBI" id="CHEBI:58695"/>
        <dbReference type="ChEBI" id="CHEBI:456216"/>
        <dbReference type="EC" id="2.7.1.144"/>
    </reaction>
</comment>
<evidence type="ECO:0000256" key="6">
    <source>
        <dbReference type="ARBA" id="ARBA00022840"/>
    </source>
</evidence>
<evidence type="ECO:0000256" key="2">
    <source>
        <dbReference type="ARBA" id="ARBA00022679"/>
    </source>
</evidence>
<dbReference type="InterPro" id="IPR017583">
    <property type="entry name" value="Tagatose/fructose_Pkinase"/>
</dbReference>
<comment type="similarity">
    <text evidence="1">Belongs to the carbohydrate kinase pfkB family.</text>
</comment>
<comment type="cofactor">
    <cofactor evidence="10">
        <name>Mg(2+)</name>
        <dbReference type="ChEBI" id="CHEBI:18420"/>
    </cofactor>
</comment>
<comment type="similarity">
    <text evidence="10">Belongs to the carbohydrate kinase PfkB family. Deoxyribokinase subfamily.</text>
</comment>
<evidence type="ECO:0000256" key="11">
    <source>
        <dbReference type="PIRNR" id="PIRNR000535"/>
    </source>
</evidence>
<accession>A0A239FAS7</accession>
<dbReference type="UniPathway" id="UPA00916">
    <property type="reaction ID" value="UER00889"/>
</dbReference>
<keyword evidence="9 10" id="KW-0119">Carbohydrate metabolism</keyword>
<dbReference type="SUPFAM" id="SSF53613">
    <property type="entry name" value="Ribokinase-like"/>
    <property type="match status" value="1"/>
</dbReference>
<dbReference type="PRINTS" id="PR00990">
    <property type="entry name" value="RIBOKINASE"/>
</dbReference>
<dbReference type="EC" id="2.7.1.229" evidence="10"/>
<dbReference type="GO" id="GO:0019303">
    <property type="term" value="P:D-ribose catabolic process"/>
    <property type="evidence" value="ECO:0007669"/>
    <property type="project" value="UniProtKB-UniPathway"/>
</dbReference>
<dbReference type="NCBIfam" id="TIGR02152">
    <property type="entry name" value="D_ribokin_bact"/>
    <property type="match status" value="1"/>
</dbReference>
<dbReference type="GO" id="GO:0005988">
    <property type="term" value="P:lactose metabolic process"/>
    <property type="evidence" value="ECO:0007669"/>
    <property type="project" value="UniProtKB-KW"/>
</dbReference>
<keyword evidence="8 10" id="KW-0630">Potassium</keyword>
<dbReference type="InterPro" id="IPR002173">
    <property type="entry name" value="Carboh/pur_kinase_PfkB_CS"/>
</dbReference>
<name>A0A239FAS7_9FIRM</name>
<dbReference type="InterPro" id="IPR011611">
    <property type="entry name" value="PfkB_dom"/>
</dbReference>
<dbReference type="PANTHER" id="PTHR10584:SF166">
    <property type="entry name" value="RIBOKINASE"/>
    <property type="match status" value="1"/>
</dbReference>
<keyword evidence="14" id="KW-1185">Reference proteome</keyword>
<feature type="binding site" evidence="10">
    <location>
        <position position="128"/>
    </location>
    <ligand>
        <name>substrate</name>
    </ligand>
</feature>
<evidence type="ECO:0000256" key="5">
    <source>
        <dbReference type="ARBA" id="ARBA00022777"/>
    </source>
</evidence>
<feature type="binding site" evidence="10">
    <location>
        <begin position="203"/>
        <end position="208"/>
    </location>
    <ligand>
        <name>ATP</name>
        <dbReference type="ChEBI" id="CHEBI:30616"/>
    </ligand>
</feature>
<dbReference type="InterPro" id="IPR029056">
    <property type="entry name" value="Ribokinase-like"/>
</dbReference>
<comment type="subcellular location">
    <subcellularLocation>
        <location evidence="10">Cytoplasm</location>
    </subcellularLocation>
</comment>
<evidence type="ECO:0000256" key="10">
    <source>
        <dbReference type="HAMAP-Rule" id="MF_01987"/>
    </source>
</evidence>
<evidence type="ECO:0000256" key="4">
    <source>
        <dbReference type="ARBA" id="ARBA00022741"/>
    </source>
</evidence>
<keyword evidence="7 10" id="KW-0460">Magnesium</keyword>
<dbReference type="GO" id="GO:0009024">
    <property type="term" value="F:tagatose-6-phosphate kinase activity"/>
    <property type="evidence" value="ECO:0007669"/>
    <property type="project" value="UniProtKB-EC"/>
</dbReference>
<evidence type="ECO:0000256" key="8">
    <source>
        <dbReference type="ARBA" id="ARBA00022958"/>
    </source>
</evidence>
<keyword evidence="6 10" id="KW-0067">ATP-binding</keyword>
<dbReference type="HAMAP" id="MF_01987">
    <property type="entry name" value="Ribokinase"/>
    <property type="match status" value="1"/>
</dbReference>
<feature type="binding site" evidence="10">
    <location>
        <begin position="233"/>
        <end position="234"/>
    </location>
    <ligand>
        <name>ATP</name>
        <dbReference type="ChEBI" id="CHEBI:30616"/>
    </ligand>
</feature>
<feature type="site" description="Important for substrate specificity" evidence="10">
    <location>
        <position position="1"/>
    </location>
</feature>
<evidence type="ECO:0000256" key="7">
    <source>
        <dbReference type="ARBA" id="ARBA00022842"/>
    </source>
</evidence>
<dbReference type="PROSITE" id="PS00584">
    <property type="entry name" value="PFKB_KINASES_2"/>
    <property type="match status" value="1"/>
</dbReference>
<feature type="active site" description="Proton acceptor" evidence="10">
    <location>
        <position position="234"/>
    </location>
</feature>
<feature type="binding site" evidence="10">
    <location>
        <begin position="28"/>
        <end position="32"/>
    </location>
    <ligand>
        <name>substrate</name>
    </ligand>
</feature>
<comment type="catalytic activity">
    <reaction evidence="10">
        <text>2-deoxy-D-ribose + ATP = 2-deoxy-D-ribose 5-phosphate + ADP + H(+)</text>
        <dbReference type="Rhea" id="RHEA:30871"/>
        <dbReference type="ChEBI" id="CHEBI:15378"/>
        <dbReference type="ChEBI" id="CHEBI:30616"/>
        <dbReference type="ChEBI" id="CHEBI:62877"/>
        <dbReference type="ChEBI" id="CHEBI:90761"/>
        <dbReference type="ChEBI" id="CHEBI:456216"/>
        <dbReference type="EC" id="2.7.1.229"/>
    </reaction>
</comment>
<comment type="pathway">
    <text evidence="11">Carbohydrate metabolism; D-tagatose 6-phosphate degradation; D-glyceraldehyde 3-phosphate and glycerone phosphate from D-tagatose 6-phosphate: step 1/2.</text>
</comment>
<keyword evidence="2 10" id="KW-0808">Transferase</keyword>
<feature type="binding site" evidence="10">
    <location>
        <position position="264"/>
    </location>
    <ligand>
        <name>K(+)</name>
        <dbReference type="ChEBI" id="CHEBI:29103"/>
    </ligand>
</feature>
<feature type="binding site" evidence="10">
    <location>
        <position position="230"/>
    </location>
    <ligand>
        <name>K(+)</name>
        <dbReference type="ChEBI" id="CHEBI:29103"/>
    </ligand>
</feature>
<evidence type="ECO:0000256" key="9">
    <source>
        <dbReference type="ARBA" id="ARBA00023277"/>
    </source>
</evidence>
<evidence type="ECO:0000313" key="13">
    <source>
        <dbReference type="EMBL" id="SNS54026.1"/>
    </source>
</evidence>